<gene>
    <name evidence="2" type="ORF">SAMN04489765_4118</name>
</gene>
<organism evidence="2 3">
    <name type="scientific">Tsukamurella pulmonis</name>
    <dbReference type="NCBI Taxonomy" id="47312"/>
    <lineage>
        <taxon>Bacteria</taxon>
        <taxon>Bacillati</taxon>
        <taxon>Actinomycetota</taxon>
        <taxon>Actinomycetes</taxon>
        <taxon>Mycobacteriales</taxon>
        <taxon>Tsukamurellaceae</taxon>
        <taxon>Tsukamurella</taxon>
    </lineage>
</organism>
<dbReference type="EMBL" id="FNLF01000002">
    <property type="protein sequence ID" value="SDR23973.1"/>
    <property type="molecule type" value="Genomic_DNA"/>
</dbReference>
<dbReference type="InterPro" id="IPR021440">
    <property type="entry name" value="DUF3089"/>
</dbReference>
<dbReference type="SUPFAM" id="SSF53474">
    <property type="entry name" value="alpha/beta-Hydrolases"/>
    <property type="match status" value="1"/>
</dbReference>
<dbReference type="AlphaFoldDB" id="A0A1H1HF11"/>
<dbReference type="OrthoDB" id="9794645at2"/>
<keyword evidence="1" id="KW-0732">Signal</keyword>
<dbReference type="RefSeq" id="WP_068564344.1">
    <property type="nucleotide sequence ID" value="NZ_FNLF01000002.1"/>
</dbReference>
<dbReference type="STRING" id="47312.SAMN04489765_4118"/>
<feature type="signal peptide" evidence="1">
    <location>
        <begin position="1"/>
        <end position="30"/>
    </location>
</feature>
<evidence type="ECO:0000256" key="1">
    <source>
        <dbReference type="SAM" id="SignalP"/>
    </source>
</evidence>
<protein>
    <recommendedName>
        <fullName evidence="4">DUF3089 domain-containing protein</fullName>
    </recommendedName>
</protein>
<name>A0A1H1HF11_9ACTN</name>
<dbReference type="Proteomes" id="UP000183053">
    <property type="component" value="Unassembled WGS sequence"/>
</dbReference>
<evidence type="ECO:0000313" key="2">
    <source>
        <dbReference type="EMBL" id="SDR23973.1"/>
    </source>
</evidence>
<proteinExistence type="predicted"/>
<sequence length="381" mass="40821">MTWRRTLGRLAAISTTLALGAALAAGAAQGAPSTTWMCRPGTANPCTLPTDTTDLGTGKTTPARRVTDAEKAVDCFYVYPTVTNQVAFNANPVRMPEVDSIARFQAARFGSMCRVFAPVYPQITVLGLTTTATLHLKPVIDTAYESVRTAWREYLARDNGGRGVVLIGHSQGTMMLRKLIRDEIDRDPAVRDRLVGAFLLGGNVTTAAGSTTGGDFANIPLCTRRGEFGCVVAYSTDIVPPVLSLFGNTDLDLLSHTMELPFGAGKHIACTDPAPLSGERGPVGVTVPSAPFSFGIISVLMDYTTFPDGMPTSASTWTVSKGRGVGRCEDVNRHSMYRISMTVPQAINELPLFSTHLLDMNFGLDRLVSIAAQQSAAWRAR</sequence>
<evidence type="ECO:0000313" key="3">
    <source>
        <dbReference type="Proteomes" id="UP000183053"/>
    </source>
</evidence>
<accession>A0A1H1HF11</accession>
<evidence type="ECO:0008006" key="4">
    <source>
        <dbReference type="Google" id="ProtNLM"/>
    </source>
</evidence>
<reference evidence="3" key="1">
    <citation type="submission" date="2016-10" db="EMBL/GenBank/DDBJ databases">
        <authorList>
            <person name="Varghese N."/>
            <person name="Submissions S."/>
        </authorList>
    </citation>
    <scope>NUCLEOTIDE SEQUENCE [LARGE SCALE GENOMIC DNA]</scope>
    <source>
        <strain evidence="3">DSM 44142</strain>
    </source>
</reference>
<dbReference type="Pfam" id="PF11288">
    <property type="entry name" value="DUF3089"/>
    <property type="match status" value="1"/>
</dbReference>
<dbReference type="InterPro" id="IPR029058">
    <property type="entry name" value="AB_hydrolase_fold"/>
</dbReference>
<keyword evidence="3" id="KW-1185">Reference proteome</keyword>
<feature type="chain" id="PRO_5039377583" description="DUF3089 domain-containing protein" evidence="1">
    <location>
        <begin position="31"/>
        <end position="381"/>
    </location>
</feature>